<comment type="caution">
    <text evidence="2">The sequence shown here is derived from an EMBL/GenBank/DDBJ whole genome shotgun (WGS) entry which is preliminary data.</text>
</comment>
<dbReference type="InterPro" id="IPR011009">
    <property type="entry name" value="Kinase-like_dom_sf"/>
</dbReference>
<feature type="compositionally biased region" description="Acidic residues" evidence="1">
    <location>
        <begin position="318"/>
        <end position="327"/>
    </location>
</feature>
<evidence type="ECO:0008006" key="4">
    <source>
        <dbReference type="Google" id="ProtNLM"/>
    </source>
</evidence>
<keyword evidence="3" id="KW-1185">Reference proteome</keyword>
<evidence type="ECO:0000313" key="2">
    <source>
        <dbReference type="EMBL" id="KAF5382971.1"/>
    </source>
</evidence>
<evidence type="ECO:0000256" key="1">
    <source>
        <dbReference type="SAM" id="MobiDB-lite"/>
    </source>
</evidence>
<dbReference type="AlphaFoldDB" id="A0A8H5M6Z1"/>
<accession>A0A8H5M6Z1</accession>
<proteinExistence type="predicted"/>
<dbReference type="OrthoDB" id="2687876at2759"/>
<feature type="region of interest" description="Disordered" evidence="1">
    <location>
        <begin position="295"/>
        <end position="328"/>
    </location>
</feature>
<dbReference type="EMBL" id="JAACJN010000049">
    <property type="protein sequence ID" value="KAF5382971.1"/>
    <property type="molecule type" value="Genomic_DNA"/>
</dbReference>
<reference evidence="2 3" key="1">
    <citation type="journal article" date="2020" name="ISME J.">
        <title>Uncovering the hidden diversity of litter-decomposition mechanisms in mushroom-forming fungi.</title>
        <authorList>
            <person name="Floudas D."/>
            <person name="Bentzer J."/>
            <person name="Ahren D."/>
            <person name="Johansson T."/>
            <person name="Persson P."/>
            <person name="Tunlid A."/>
        </authorList>
    </citation>
    <scope>NUCLEOTIDE SEQUENCE [LARGE SCALE GENOMIC DNA]</scope>
    <source>
        <strain evidence="2 3">CBS 406.79</strain>
    </source>
</reference>
<organism evidence="2 3">
    <name type="scientific">Collybiopsis confluens</name>
    <dbReference type="NCBI Taxonomy" id="2823264"/>
    <lineage>
        <taxon>Eukaryota</taxon>
        <taxon>Fungi</taxon>
        <taxon>Dikarya</taxon>
        <taxon>Basidiomycota</taxon>
        <taxon>Agaricomycotina</taxon>
        <taxon>Agaricomycetes</taxon>
        <taxon>Agaricomycetidae</taxon>
        <taxon>Agaricales</taxon>
        <taxon>Marasmiineae</taxon>
        <taxon>Omphalotaceae</taxon>
        <taxon>Collybiopsis</taxon>
    </lineage>
</organism>
<protein>
    <recommendedName>
        <fullName evidence="4">Protein kinase domain-containing protein</fullName>
    </recommendedName>
</protein>
<feature type="region of interest" description="Disordered" evidence="1">
    <location>
        <begin position="558"/>
        <end position="587"/>
    </location>
</feature>
<evidence type="ECO:0000313" key="3">
    <source>
        <dbReference type="Proteomes" id="UP000518752"/>
    </source>
</evidence>
<dbReference type="Proteomes" id="UP000518752">
    <property type="component" value="Unassembled WGS sequence"/>
</dbReference>
<name>A0A8H5M6Z1_9AGAR</name>
<sequence>MPIDVTTEPGLDPNSSFFKQLQNLLRLHTAPEPSYKFLPFAIVPRTTSTSSTFDFHHVVDSASSQSKPSLSHAKMAESESGTAPVDLFRALYTPHGKWGWTRGHRIAQEDSCYLSAGAMCSTFFNRGRIADRVFKYICKSWNTNMHWDNAFYSELALYKKQLKPLQGRCVPHIINIFTGPASLNVAMEPPHSSFWIEASADMPLQLKKLCVDAFAEIHARGVLHGDVELRHMLISGDAKVTIIDFQESAALEPNEKVHLRGALPGELRKEMRKVKVKLDYLGAKTYEGERRERSLKRISHNAEERRKANLNSGYEPQLEQEPEEDVADPPVLEKQEWEDWIAAPDAPRLFVVPGQSLDHRKSAYEAFLASLKKSPQVLADRMTGIFDDDEPNGDPSLPQLVQEERREVLPNEPLILSERLNLKTGAELDRIRYKVFEHTNPGMPYILAHNLLWSGSPPPSFSDLEISLLPTQNITIIDKSASLRALPPTQRPIGHMPSPLRGLFNAEFTYEKASALKRPPSTNPHSADNERPMKRVRPDNNAAMPCTLQGFPLICHKSSVQAPRQSSESIEAGSSSRPFPPFPSPSMISEENCAGLGKYEWLPNLRYPSKPNPSDEENQKTWTRVAMENLGQCATQELPHPDLVRLYPHHPRWAEPDVKIFLERLKRAEANSALSAWMHPDTKITGPRHSRSLGTLKRTLEEIRHDLEDSSVEELIKAPKRRCMRSGCENGGGSGKDKISDVAPCPANELAHDVKDVRMVRFAALDCDTEGLPAEKHGAPLVLSVGMSASTKIPHTTELSSLSGALSWMHRPLSFVTRLFSRE</sequence>
<dbReference type="SUPFAM" id="SSF56112">
    <property type="entry name" value="Protein kinase-like (PK-like)"/>
    <property type="match status" value="1"/>
</dbReference>
<feature type="region of interest" description="Disordered" evidence="1">
    <location>
        <begin position="516"/>
        <end position="535"/>
    </location>
</feature>
<gene>
    <name evidence="2" type="ORF">D9757_006362</name>
</gene>
<feature type="compositionally biased region" description="Low complexity" evidence="1">
    <location>
        <begin position="566"/>
        <end position="577"/>
    </location>
</feature>